<dbReference type="InterPro" id="IPR001915">
    <property type="entry name" value="Peptidase_M48"/>
</dbReference>
<dbReference type="PROSITE" id="PS51257">
    <property type="entry name" value="PROKAR_LIPOPROTEIN"/>
    <property type="match status" value="1"/>
</dbReference>
<dbReference type="GO" id="GO:0046872">
    <property type="term" value="F:metal ion binding"/>
    <property type="evidence" value="ECO:0007669"/>
    <property type="project" value="UniProtKB-KW"/>
</dbReference>
<evidence type="ECO:0000256" key="2">
    <source>
        <dbReference type="ARBA" id="ARBA00022670"/>
    </source>
</evidence>
<dbReference type="Gene3D" id="3.30.2010.10">
    <property type="entry name" value="Metalloproteases ('zincins'), catalytic domain"/>
    <property type="match status" value="1"/>
</dbReference>
<keyword evidence="6" id="KW-0482">Metalloprotease</keyword>
<evidence type="ECO:0000256" key="5">
    <source>
        <dbReference type="ARBA" id="ARBA00022833"/>
    </source>
</evidence>
<comment type="cofactor">
    <cofactor evidence="1">
        <name>Zn(2+)</name>
        <dbReference type="ChEBI" id="CHEBI:29105"/>
    </cofactor>
</comment>
<keyword evidence="7" id="KW-0732">Signal</keyword>
<dbReference type="Pfam" id="PF01435">
    <property type="entry name" value="Peptidase_M48"/>
    <property type="match status" value="1"/>
</dbReference>
<dbReference type="AlphaFoldDB" id="A0A1I5IIU5"/>
<dbReference type="PANTHER" id="PTHR22726:SF1">
    <property type="entry name" value="METALLOENDOPEPTIDASE OMA1, MITOCHONDRIAL"/>
    <property type="match status" value="1"/>
</dbReference>
<dbReference type="EMBL" id="FOVR01000009">
    <property type="protein sequence ID" value="SFO60120.1"/>
    <property type="molecule type" value="Genomic_DNA"/>
</dbReference>
<dbReference type="GO" id="GO:0016020">
    <property type="term" value="C:membrane"/>
    <property type="evidence" value="ECO:0007669"/>
    <property type="project" value="TreeGrafter"/>
</dbReference>
<evidence type="ECO:0000256" key="1">
    <source>
        <dbReference type="ARBA" id="ARBA00001947"/>
    </source>
</evidence>
<keyword evidence="4" id="KW-0378">Hydrolase</keyword>
<reference evidence="9 10" key="1">
    <citation type="submission" date="2016-10" db="EMBL/GenBank/DDBJ databases">
        <authorList>
            <person name="de Groot N.N."/>
        </authorList>
    </citation>
    <scope>NUCLEOTIDE SEQUENCE [LARGE SCALE GENOMIC DNA]</scope>
    <source>
        <strain evidence="9 10">CGMCC 1.9157</strain>
    </source>
</reference>
<dbReference type="GO" id="GO:0004222">
    <property type="term" value="F:metalloendopeptidase activity"/>
    <property type="evidence" value="ECO:0007669"/>
    <property type="project" value="InterPro"/>
</dbReference>
<evidence type="ECO:0000256" key="3">
    <source>
        <dbReference type="ARBA" id="ARBA00022723"/>
    </source>
</evidence>
<feature type="signal peptide" evidence="7">
    <location>
        <begin position="1"/>
        <end position="23"/>
    </location>
</feature>
<accession>A0A1I5IIU5</accession>
<sequence length="491" mass="52887">MSKKRIDKLKMAGALCLSLMLLAGCKSLMTGSEEPTISGVAPAGLSPNDSVERAIGAKEHPKIVKAYGGAYENRKLEQMVSKLVGRLVGSSSEPSRPYRVTILNSPTVNAFALPGGYLYVTRGLIALANDKAELAAVLAHEMAHVTSRHAIARAAARQNSELVSKVMDKMVSERTKGATIKARHLVTLASFSQVQELEADKIGIETAYLSGLDPFAASRFLQTMGDYAAYLTGRSEQGNKANFLSSHPATPERIKAAVFAARRYGGPEIGTRERDAYLDAIDGILFGDAPDEGFVRGNSYIHPALRIRFSPPEGYRLENTSKAVLAVAPDGSAMRFDGVNVSPDVPLTNYLTSGWVSGLITGSIREQVINGHPAILAAAEAKGWTFRIALIRVKSATYRFVFATTKPNATFESAIAETVNSFQTLTHDQAAAFKPLQITIVTAGYGDTVQKMAARMAGANDGETLFRILNDIKTGEHLKRGQKLKLVTPMR</sequence>
<dbReference type="InterPro" id="IPR051156">
    <property type="entry name" value="Mito/Outer_Membr_Metalloprot"/>
</dbReference>
<keyword evidence="3" id="KW-0479">Metal-binding</keyword>
<evidence type="ECO:0000256" key="6">
    <source>
        <dbReference type="ARBA" id="ARBA00023049"/>
    </source>
</evidence>
<dbReference type="Proteomes" id="UP000199236">
    <property type="component" value="Unassembled WGS sequence"/>
</dbReference>
<keyword evidence="10" id="KW-1185">Reference proteome</keyword>
<evidence type="ECO:0000259" key="8">
    <source>
        <dbReference type="Pfam" id="PF01435"/>
    </source>
</evidence>
<dbReference type="PANTHER" id="PTHR22726">
    <property type="entry name" value="METALLOENDOPEPTIDASE OMA1"/>
    <property type="match status" value="1"/>
</dbReference>
<gene>
    <name evidence="9" type="ORF">SAMN04488056_1095</name>
</gene>
<dbReference type="OrthoDB" id="9810445at2"/>
<feature type="domain" description="Peptidase M48" evidence="8">
    <location>
        <begin position="72"/>
        <end position="257"/>
    </location>
</feature>
<dbReference type="CDD" id="cd07324">
    <property type="entry name" value="M48C_Oma1-like"/>
    <property type="match status" value="1"/>
</dbReference>
<keyword evidence="5" id="KW-0862">Zinc</keyword>
<evidence type="ECO:0000256" key="4">
    <source>
        <dbReference type="ARBA" id="ARBA00022801"/>
    </source>
</evidence>
<name>A0A1I5IIU5_9HYPH</name>
<protein>
    <submittedName>
        <fullName evidence="9">Putative Zn-dependent protease</fullName>
    </submittedName>
</protein>
<organism evidence="9 10">
    <name type="scientific">Cohaesibacter marisflavi</name>
    <dbReference type="NCBI Taxonomy" id="655353"/>
    <lineage>
        <taxon>Bacteria</taxon>
        <taxon>Pseudomonadati</taxon>
        <taxon>Pseudomonadota</taxon>
        <taxon>Alphaproteobacteria</taxon>
        <taxon>Hyphomicrobiales</taxon>
        <taxon>Cohaesibacteraceae</taxon>
    </lineage>
</organism>
<dbReference type="GO" id="GO:0051603">
    <property type="term" value="P:proteolysis involved in protein catabolic process"/>
    <property type="evidence" value="ECO:0007669"/>
    <property type="project" value="TreeGrafter"/>
</dbReference>
<evidence type="ECO:0000313" key="10">
    <source>
        <dbReference type="Proteomes" id="UP000199236"/>
    </source>
</evidence>
<evidence type="ECO:0000313" key="9">
    <source>
        <dbReference type="EMBL" id="SFO60120.1"/>
    </source>
</evidence>
<keyword evidence="2 9" id="KW-0645">Protease</keyword>
<evidence type="ECO:0000256" key="7">
    <source>
        <dbReference type="SAM" id="SignalP"/>
    </source>
</evidence>
<feature type="chain" id="PRO_5011567309" evidence="7">
    <location>
        <begin position="24"/>
        <end position="491"/>
    </location>
</feature>
<proteinExistence type="predicted"/>
<dbReference type="RefSeq" id="WP_139229294.1">
    <property type="nucleotide sequence ID" value="NZ_FOVR01000009.1"/>
</dbReference>
<dbReference type="STRING" id="655353.SAMN04488056_1095"/>